<reference evidence="2 3" key="1">
    <citation type="submission" date="2018-04" db="EMBL/GenBank/DDBJ databases">
        <title>WGS assembly of Panicum hallii var. hallii HAL2.</title>
        <authorList>
            <person name="Lovell J."/>
            <person name="Jenkins J."/>
            <person name="Lowry D."/>
            <person name="Mamidi S."/>
            <person name="Sreedasyam A."/>
            <person name="Weng X."/>
            <person name="Barry K."/>
            <person name="Bonette J."/>
            <person name="Campitelli B."/>
            <person name="Daum C."/>
            <person name="Gordon S."/>
            <person name="Gould B."/>
            <person name="Lipzen A."/>
            <person name="MacQueen A."/>
            <person name="Palacio-Mejia J."/>
            <person name="Plott C."/>
            <person name="Shakirov E."/>
            <person name="Shu S."/>
            <person name="Yoshinaga Y."/>
            <person name="Zane M."/>
            <person name="Rokhsar D."/>
            <person name="Grimwood J."/>
            <person name="Schmutz J."/>
            <person name="Juenger T."/>
        </authorList>
    </citation>
    <scope>NUCLEOTIDE SEQUENCE [LARGE SCALE GENOMIC DNA]</scope>
    <source>
        <strain evidence="3">cv. HAL2</strain>
    </source>
</reference>
<feature type="compositionally biased region" description="Low complexity" evidence="1">
    <location>
        <begin position="12"/>
        <end position="22"/>
    </location>
</feature>
<dbReference type="OrthoDB" id="10538951at2759"/>
<gene>
    <name evidence="2" type="ORF">GQ55_3G317500</name>
</gene>
<feature type="region of interest" description="Disordered" evidence="1">
    <location>
        <begin position="1"/>
        <end position="42"/>
    </location>
</feature>
<protein>
    <submittedName>
        <fullName evidence="2">Uncharacterized protein</fullName>
    </submittedName>
</protein>
<dbReference type="AlphaFoldDB" id="A0A2T7EFB1"/>
<dbReference type="STRING" id="1504633.A0A2T7EFB1"/>
<feature type="compositionally biased region" description="Basic and acidic residues" evidence="1">
    <location>
        <begin position="26"/>
        <end position="35"/>
    </location>
</feature>
<feature type="compositionally biased region" description="Low complexity" evidence="1">
    <location>
        <begin position="204"/>
        <end position="245"/>
    </location>
</feature>
<evidence type="ECO:0000256" key="1">
    <source>
        <dbReference type="SAM" id="MobiDB-lite"/>
    </source>
</evidence>
<keyword evidence="3" id="KW-1185">Reference proteome</keyword>
<sequence>MAAGAEIRKRAAATPALRRAAGSGRGGEDPGSPREHRPRAMQMLPVPVVVVFGLPPPDGVSSSSAPRRVAGIHAGDPVRQLRVDGGVHAADPVRVHPGDAVVEQRRVPALHPVETAGVQPVDTVEPHHLYGVHTGDPPRLAAPPCRRTYYTPSSPSEYSPSTLSSQAAATEYAPSTPSSSFAASPEYTPLTPSDYIPATPSSRADSAPDYTAATPAPASRATSPPDYTPATPSSRTDSTPDYTPSTPLPSSPLVSDAESRTSPHLKSTGSRCSSRASRITAGRIQRQLAFY</sequence>
<organism evidence="2 3">
    <name type="scientific">Panicum hallii var. hallii</name>
    <dbReference type="NCBI Taxonomy" id="1504633"/>
    <lineage>
        <taxon>Eukaryota</taxon>
        <taxon>Viridiplantae</taxon>
        <taxon>Streptophyta</taxon>
        <taxon>Embryophyta</taxon>
        <taxon>Tracheophyta</taxon>
        <taxon>Spermatophyta</taxon>
        <taxon>Magnoliopsida</taxon>
        <taxon>Liliopsida</taxon>
        <taxon>Poales</taxon>
        <taxon>Poaceae</taxon>
        <taxon>PACMAD clade</taxon>
        <taxon>Panicoideae</taxon>
        <taxon>Panicodae</taxon>
        <taxon>Paniceae</taxon>
        <taxon>Panicinae</taxon>
        <taxon>Panicum</taxon>
        <taxon>Panicum sect. Panicum</taxon>
    </lineage>
</organism>
<feature type="region of interest" description="Disordered" evidence="1">
    <location>
        <begin position="132"/>
        <end position="279"/>
    </location>
</feature>
<dbReference type="Gramene" id="PUZ66518">
    <property type="protein sequence ID" value="PUZ66518"/>
    <property type="gene ID" value="GQ55_3G317500"/>
</dbReference>
<proteinExistence type="predicted"/>
<accession>A0A2T7EFB1</accession>
<dbReference type="Proteomes" id="UP000244336">
    <property type="component" value="Chromosome 3"/>
</dbReference>
<feature type="compositionally biased region" description="Low complexity" evidence="1">
    <location>
        <begin position="173"/>
        <end position="185"/>
    </location>
</feature>
<dbReference type="EMBL" id="CM009751">
    <property type="protein sequence ID" value="PUZ66518.1"/>
    <property type="molecule type" value="Genomic_DNA"/>
</dbReference>
<name>A0A2T7EFB1_9POAL</name>
<evidence type="ECO:0000313" key="2">
    <source>
        <dbReference type="EMBL" id="PUZ66518.1"/>
    </source>
</evidence>
<feature type="compositionally biased region" description="Low complexity" evidence="1">
    <location>
        <begin position="148"/>
        <end position="165"/>
    </location>
</feature>
<evidence type="ECO:0000313" key="3">
    <source>
        <dbReference type="Proteomes" id="UP000244336"/>
    </source>
</evidence>
<feature type="compositionally biased region" description="Polar residues" evidence="1">
    <location>
        <begin position="260"/>
        <end position="277"/>
    </location>
</feature>